<keyword evidence="2" id="KW-1133">Transmembrane helix</keyword>
<keyword evidence="2" id="KW-0812">Transmembrane</keyword>
<dbReference type="Proteomes" id="UP000294564">
    <property type="component" value="Unassembled WGS sequence"/>
</dbReference>
<organism evidence="4 5">
    <name type="scientific">Tenacibaculum skagerrakense</name>
    <dbReference type="NCBI Taxonomy" id="186571"/>
    <lineage>
        <taxon>Bacteria</taxon>
        <taxon>Pseudomonadati</taxon>
        <taxon>Bacteroidota</taxon>
        <taxon>Flavobacteriia</taxon>
        <taxon>Flavobacteriales</taxon>
        <taxon>Flavobacteriaceae</taxon>
        <taxon>Tenacibaculum</taxon>
    </lineage>
</organism>
<feature type="transmembrane region" description="Helical" evidence="2">
    <location>
        <begin position="130"/>
        <end position="148"/>
    </location>
</feature>
<dbReference type="EMBL" id="SLXM01000015">
    <property type="protein sequence ID" value="TCP21892.1"/>
    <property type="molecule type" value="Genomic_DNA"/>
</dbReference>
<protein>
    <recommendedName>
        <fullName evidence="6">tRNA (Guanine-N1)-methyltransferase</fullName>
    </recommendedName>
</protein>
<evidence type="ECO:0000313" key="4">
    <source>
        <dbReference type="EMBL" id="TCP21892.1"/>
    </source>
</evidence>
<accession>A0A4R2NKI1</accession>
<feature type="coiled-coil region" evidence="1">
    <location>
        <begin position="71"/>
        <end position="105"/>
    </location>
</feature>
<evidence type="ECO:0000313" key="5">
    <source>
        <dbReference type="Proteomes" id="UP000294564"/>
    </source>
</evidence>
<proteinExistence type="predicted"/>
<evidence type="ECO:0008006" key="6">
    <source>
        <dbReference type="Google" id="ProtNLM"/>
    </source>
</evidence>
<gene>
    <name evidence="4" type="ORF">EV195_1155</name>
</gene>
<evidence type="ECO:0000256" key="2">
    <source>
        <dbReference type="SAM" id="Phobius"/>
    </source>
</evidence>
<feature type="chain" id="PRO_5020663978" description="tRNA (Guanine-N1)-methyltransferase" evidence="3">
    <location>
        <begin position="19"/>
        <end position="199"/>
    </location>
</feature>
<evidence type="ECO:0000256" key="1">
    <source>
        <dbReference type="SAM" id="Coils"/>
    </source>
</evidence>
<feature type="coiled-coil region" evidence="1">
    <location>
        <begin position="157"/>
        <end position="199"/>
    </location>
</feature>
<reference evidence="4 5" key="1">
    <citation type="submission" date="2019-03" db="EMBL/GenBank/DDBJ databases">
        <title>Genomic Encyclopedia of Type Strains, Phase IV (KMG-IV): sequencing the most valuable type-strain genomes for metagenomic binning, comparative biology and taxonomic classification.</title>
        <authorList>
            <person name="Goeker M."/>
        </authorList>
    </citation>
    <scope>NUCLEOTIDE SEQUENCE [LARGE SCALE GENOMIC DNA]</scope>
    <source>
        <strain evidence="4 5">DSM 14836</strain>
    </source>
</reference>
<keyword evidence="1" id="KW-0175">Coiled coil</keyword>
<dbReference type="RefSeq" id="WP_132795982.1">
    <property type="nucleotide sequence ID" value="NZ_SLXM01000015.1"/>
</dbReference>
<keyword evidence="3" id="KW-0732">Signal</keyword>
<name>A0A4R2NKI1_9FLAO</name>
<comment type="caution">
    <text evidence="4">The sequence shown here is derived from an EMBL/GenBank/DDBJ whole genome shotgun (WGS) entry which is preliminary data.</text>
</comment>
<keyword evidence="2" id="KW-0472">Membrane</keyword>
<feature type="signal peptide" evidence="3">
    <location>
        <begin position="1"/>
        <end position="18"/>
    </location>
</feature>
<evidence type="ECO:0000256" key="3">
    <source>
        <dbReference type="SAM" id="SignalP"/>
    </source>
</evidence>
<dbReference type="AlphaFoldDB" id="A0A4R2NKI1"/>
<sequence length="199" mass="23112">MKIVHLIIVTLFCSNVFAQTSLTKKQQLDSLPNTVENQLIKAYGKASNWQQYKMITRTDFQILQKNIIDSVTALKKNIENKQLTINEQEKKVTALNEKITSLTEKLNSSIDKEDKINFIGIGMTKNTYNLLLWSIITILAITTVFFFMRFKNSNSLTKAAKSNLAEIEEEFELHRRKSLEKEQKLRRQLQDEINKQRGV</sequence>
<dbReference type="OrthoDB" id="981213at2"/>
<keyword evidence="5" id="KW-1185">Reference proteome</keyword>